<feature type="compositionally biased region" description="Polar residues" evidence="1">
    <location>
        <begin position="83"/>
        <end position="92"/>
    </location>
</feature>
<dbReference type="Proteomes" id="UP000694251">
    <property type="component" value="Chromosome 12"/>
</dbReference>
<reference evidence="2 3" key="1">
    <citation type="submission" date="2020-12" db="EMBL/GenBank/DDBJ databases">
        <title>Concerted genomic and epigenomic changes stabilize Arabidopsis allopolyploids.</title>
        <authorList>
            <person name="Chen Z."/>
        </authorList>
    </citation>
    <scope>NUCLEOTIDE SEQUENCE [LARGE SCALE GENOMIC DNA]</scope>
    <source>
        <strain evidence="2">As9502</strain>
        <tissue evidence="2">Leaf</tissue>
    </source>
</reference>
<protein>
    <submittedName>
        <fullName evidence="2">Uncharacterized protein</fullName>
    </submittedName>
</protein>
<name>A0A8T1YNN8_ARASU</name>
<proteinExistence type="predicted"/>
<feature type="region of interest" description="Disordered" evidence="1">
    <location>
        <begin position="70"/>
        <end position="92"/>
    </location>
</feature>
<organism evidence="2 3">
    <name type="scientific">Arabidopsis suecica</name>
    <name type="common">Swedish thale-cress</name>
    <name type="synonym">Cardaminopsis suecica</name>
    <dbReference type="NCBI Taxonomy" id="45249"/>
    <lineage>
        <taxon>Eukaryota</taxon>
        <taxon>Viridiplantae</taxon>
        <taxon>Streptophyta</taxon>
        <taxon>Embryophyta</taxon>
        <taxon>Tracheophyta</taxon>
        <taxon>Spermatophyta</taxon>
        <taxon>Magnoliopsida</taxon>
        <taxon>eudicotyledons</taxon>
        <taxon>Gunneridae</taxon>
        <taxon>Pentapetalae</taxon>
        <taxon>rosids</taxon>
        <taxon>malvids</taxon>
        <taxon>Brassicales</taxon>
        <taxon>Brassicaceae</taxon>
        <taxon>Camelineae</taxon>
        <taxon>Arabidopsis</taxon>
    </lineage>
</organism>
<dbReference type="AlphaFoldDB" id="A0A8T1YNN8"/>
<dbReference type="EMBL" id="JAEFBJ010000012">
    <property type="protein sequence ID" value="KAG7547629.1"/>
    <property type="molecule type" value="Genomic_DNA"/>
</dbReference>
<evidence type="ECO:0000313" key="2">
    <source>
        <dbReference type="EMBL" id="KAG7547629.1"/>
    </source>
</evidence>
<evidence type="ECO:0000256" key="1">
    <source>
        <dbReference type="SAM" id="MobiDB-lite"/>
    </source>
</evidence>
<keyword evidence="3" id="KW-1185">Reference proteome</keyword>
<sequence>TSDFSKTLCEDAMSALPFSSKQSTQNLTTWHKTMINPIPNDCSSSLLKFLSPSRLRSTNLTPSGHHASLSIPPEFEFSGSRIPGSNNSSGFL</sequence>
<comment type="caution">
    <text evidence="2">The sequence shown here is derived from an EMBL/GenBank/DDBJ whole genome shotgun (WGS) entry which is preliminary data.</text>
</comment>
<gene>
    <name evidence="2" type="ORF">ISN44_As12g028490</name>
</gene>
<evidence type="ECO:0000313" key="3">
    <source>
        <dbReference type="Proteomes" id="UP000694251"/>
    </source>
</evidence>
<accession>A0A8T1YNN8</accession>
<feature type="non-terminal residue" evidence="2">
    <location>
        <position position="92"/>
    </location>
</feature>